<evidence type="ECO:0000313" key="5">
    <source>
        <dbReference type="EMBL" id="VDO91656.1"/>
    </source>
</evidence>
<evidence type="ECO:0000313" key="6">
    <source>
        <dbReference type="Proteomes" id="UP000050761"/>
    </source>
</evidence>
<gene>
    <name evidence="5" type="ORF">HPBE_LOCUS12297</name>
</gene>
<dbReference type="EMBL" id="UZAH01027441">
    <property type="protein sequence ID" value="VDO91656.1"/>
    <property type="molecule type" value="Genomic_DNA"/>
</dbReference>
<proteinExistence type="predicted"/>
<evidence type="ECO:0000256" key="2">
    <source>
        <dbReference type="ARBA" id="ARBA00022853"/>
    </source>
</evidence>
<dbReference type="Pfam" id="PF00397">
    <property type="entry name" value="WW"/>
    <property type="match status" value="1"/>
</dbReference>
<dbReference type="GO" id="GO:0000993">
    <property type="term" value="F:RNA polymerase II complex binding"/>
    <property type="evidence" value="ECO:0007669"/>
    <property type="project" value="TreeGrafter"/>
</dbReference>
<dbReference type="CDD" id="cd00201">
    <property type="entry name" value="WW"/>
    <property type="match status" value="1"/>
</dbReference>
<organism evidence="6 7">
    <name type="scientific">Heligmosomoides polygyrus</name>
    <name type="common">Parasitic roundworm</name>
    <dbReference type="NCBI Taxonomy" id="6339"/>
    <lineage>
        <taxon>Eukaryota</taxon>
        <taxon>Metazoa</taxon>
        <taxon>Ecdysozoa</taxon>
        <taxon>Nematoda</taxon>
        <taxon>Chromadorea</taxon>
        <taxon>Rhabditida</taxon>
        <taxon>Rhabditina</taxon>
        <taxon>Rhabditomorpha</taxon>
        <taxon>Strongyloidea</taxon>
        <taxon>Heligmosomidae</taxon>
        <taxon>Heligmosomoides</taxon>
    </lineage>
</organism>
<dbReference type="Gene3D" id="2.20.70.10">
    <property type="match status" value="1"/>
</dbReference>
<protein>
    <submittedName>
        <fullName evidence="7">WW domain-containing protein</fullName>
    </submittedName>
</protein>
<dbReference type="PANTHER" id="PTHR15911:SF6">
    <property type="entry name" value="WW DOMAIN-CONTAINING ADAPTER PROTEIN WITH COILED-COIL"/>
    <property type="match status" value="1"/>
</dbReference>
<keyword evidence="6" id="KW-1185">Reference proteome</keyword>
<dbReference type="GO" id="GO:0010506">
    <property type="term" value="P:regulation of autophagy"/>
    <property type="evidence" value="ECO:0007669"/>
    <property type="project" value="TreeGrafter"/>
</dbReference>
<dbReference type="GO" id="GO:0005634">
    <property type="term" value="C:nucleus"/>
    <property type="evidence" value="ECO:0007669"/>
    <property type="project" value="UniProtKB-SubCell"/>
</dbReference>
<dbReference type="Proteomes" id="UP000050761">
    <property type="component" value="Unassembled WGS sequence"/>
</dbReference>
<evidence type="ECO:0000313" key="7">
    <source>
        <dbReference type="WBParaSite" id="HPBE_0001229601-mRNA-1"/>
    </source>
</evidence>
<dbReference type="InterPro" id="IPR038867">
    <property type="entry name" value="WAC"/>
</dbReference>
<evidence type="ECO:0000259" key="4">
    <source>
        <dbReference type="PROSITE" id="PS50020"/>
    </source>
</evidence>
<dbReference type="OrthoDB" id="10072039at2759"/>
<reference evidence="5 6" key="1">
    <citation type="submission" date="2018-11" db="EMBL/GenBank/DDBJ databases">
        <authorList>
            <consortium name="Pathogen Informatics"/>
        </authorList>
    </citation>
    <scope>NUCLEOTIDE SEQUENCE [LARGE SCALE GENOMIC DNA]</scope>
</reference>
<evidence type="ECO:0000256" key="1">
    <source>
        <dbReference type="ARBA" id="ARBA00004123"/>
    </source>
</evidence>
<feature type="domain" description="WW" evidence="4">
    <location>
        <begin position="11"/>
        <end position="38"/>
    </location>
</feature>
<accession>A0A183FVG1</accession>
<dbReference type="SMART" id="SM00456">
    <property type="entry name" value="WW"/>
    <property type="match status" value="1"/>
</dbReference>
<dbReference type="GO" id="GO:0003682">
    <property type="term" value="F:chromatin binding"/>
    <property type="evidence" value="ECO:0007669"/>
    <property type="project" value="TreeGrafter"/>
</dbReference>
<keyword evidence="2" id="KW-0156">Chromatin regulator</keyword>
<dbReference type="WBParaSite" id="HPBE_0001229601-mRNA-1">
    <property type="protein sequence ID" value="HPBE_0001229601-mRNA-1"/>
    <property type="gene ID" value="HPBE_0001229601"/>
</dbReference>
<dbReference type="GO" id="GO:1904263">
    <property type="term" value="P:positive regulation of TORC1 signaling"/>
    <property type="evidence" value="ECO:0007669"/>
    <property type="project" value="TreeGrafter"/>
</dbReference>
<dbReference type="PANTHER" id="PTHR15911">
    <property type="entry name" value="WW DOMAIN-CONTAINING ADAPTER PROTEIN WITH COILED-COIL"/>
    <property type="match status" value="1"/>
</dbReference>
<accession>A0A3P7YT02</accession>
<sequence length="67" mass="8225">MVKEIKEFGAWSEQTSSSGRKYFYNRDTEVSQWEKPKEWREYEVRLAEQERLNAEQERITQQVRVLL</sequence>
<reference evidence="7" key="2">
    <citation type="submission" date="2019-09" db="UniProtKB">
        <authorList>
            <consortium name="WormBaseParasite"/>
        </authorList>
    </citation>
    <scope>IDENTIFICATION</scope>
</reference>
<dbReference type="InterPro" id="IPR001202">
    <property type="entry name" value="WW_dom"/>
</dbReference>
<dbReference type="SUPFAM" id="SSF51045">
    <property type="entry name" value="WW domain"/>
    <property type="match status" value="1"/>
</dbReference>
<evidence type="ECO:0000256" key="3">
    <source>
        <dbReference type="ARBA" id="ARBA00023242"/>
    </source>
</evidence>
<name>A0A183FVG1_HELPZ</name>
<dbReference type="PROSITE" id="PS01159">
    <property type="entry name" value="WW_DOMAIN_1"/>
    <property type="match status" value="1"/>
</dbReference>
<keyword evidence="3" id="KW-0539">Nucleus</keyword>
<dbReference type="GO" id="GO:0006325">
    <property type="term" value="P:chromatin organization"/>
    <property type="evidence" value="ECO:0007669"/>
    <property type="project" value="UniProtKB-KW"/>
</dbReference>
<dbReference type="InterPro" id="IPR036020">
    <property type="entry name" value="WW_dom_sf"/>
</dbReference>
<comment type="subcellular location">
    <subcellularLocation>
        <location evidence="1">Nucleus</location>
    </subcellularLocation>
</comment>
<dbReference type="AlphaFoldDB" id="A0A183FVG1"/>
<dbReference type="PROSITE" id="PS50020">
    <property type="entry name" value="WW_DOMAIN_2"/>
    <property type="match status" value="1"/>
</dbReference>